<dbReference type="SUPFAM" id="SSF47473">
    <property type="entry name" value="EF-hand"/>
    <property type="match status" value="1"/>
</dbReference>
<gene>
    <name evidence="1" type="ORF">TSPGSL018_18761</name>
</gene>
<evidence type="ECO:0000313" key="1">
    <source>
        <dbReference type="EMBL" id="JAC64234.1"/>
    </source>
</evidence>
<proteinExistence type="predicted"/>
<dbReference type="AlphaFoldDB" id="A0A061R0J3"/>
<keyword evidence="1" id="KW-0966">Cell projection</keyword>
<dbReference type="Gene3D" id="1.10.238.10">
    <property type="entry name" value="EF-hand"/>
    <property type="match status" value="1"/>
</dbReference>
<name>A0A061R0J3_9CHLO</name>
<protein>
    <submittedName>
        <fullName evidence="1">Flagellar associated protein</fullName>
    </submittedName>
</protein>
<dbReference type="InterPro" id="IPR052603">
    <property type="entry name" value="EFCB6"/>
</dbReference>
<dbReference type="PANTHER" id="PTHR20875">
    <property type="entry name" value="EF-HAND CALCIUM-BINDING DOMAIN-CONTAINING PROTEIN 6-RELATED"/>
    <property type="match status" value="1"/>
</dbReference>
<accession>A0A061R0J3</accession>
<dbReference type="EMBL" id="GBEZ01022613">
    <property type="protein sequence ID" value="JAC64234.1"/>
    <property type="molecule type" value="Transcribed_RNA"/>
</dbReference>
<reference evidence="1" key="1">
    <citation type="submission" date="2014-05" db="EMBL/GenBank/DDBJ databases">
        <title>The transcriptome of the halophilic microalga Tetraselmis sp. GSL018 isolated from the Great Salt Lake, Utah.</title>
        <authorList>
            <person name="Jinkerson R.E."/>
            <person name="D'Adamo S."/>
            <person name="Posewitz M.C."/>
        </authorList>
    </citation>
    <scope>NUCLEOTIDE SEQUENCE</scope>
    <source>
        <strain evidence="1">GSL018</strain>
    </source>
</reference>
<organism evidence="1">
    <name type="scientific">Tetraselmis sp. GSL018</name>
    <dbReference type="NCBI Taxonomy" id="582737"/>
    <lineage>
        <taxon>Eukaryota</taxon>
        <taxon>Viridiplantae</taxon>
        <taxon>Chlorophyta</taxon>
        <taxon>core chlorophytes</taxon>
        <taxon>Chlorodendrophyceae</taxon>
        <taxon>Chlorodendrales</taxon>
        <taxon>Chlorodendraceae</taxon>
        <taxon>Tetraselmis</taxon>
    </lineage>
</organism>
<keyword evidence="1" id="KW-0969">Cilium</keyword>
<keyword evidence="1" id="KW-0282">Flagellum</keyword>
<sequence length="238" mass="27829">MNGAVNGSSITPTKAKSSLEQVQRAVYINRIRIREFFFDFDRLRTGKVTRFQFLSALNTAGLHSRIQPFGPQVLEEVADMFATVTGNPPVKVIDYRDFCDKVNRVFTLPELERTPQRIVDAEPTHLLDKTRYDKCAKVLCQDKEERLHYVLEELRVQARTKRILVKPFFDDACRDKNSPSLVNHVTWQQFKQVLETKLEFKLWEEDKDLLIEKYVDDFYGDMVNYVAFARDVDPQDTI</sequence>
<dbReference type="PANTHER" id="PTHR20875:SF0">
    <property type="entry name" value="GH12158P"/>
    <property type="match status" value="1"/>
</dbReference>
<dbReference type="InterPro" id="IPR011992">
    <property type="entry name" value="EF-hand-dom_pair"/>
</dbReference>